<protein>
    <recommendedName>
        <fullName evidence="5">CENP-V/GFA domain-containing protein</fullName>
    </recommendedName>
</protein>
<dbReference type="PROSITE" id="PS51891">
    <property type="entry name" value="CENP_V_GFA"/>
    <property type="match status" value="1"/>
</dbReference>
<dbReference type="SUPFAM" id="SSF51316">
    <property type="entry name" value="Mss4-like"/>
    <property type="match status" value="1"/>
</dbReference>
<comment type="caution">
    <text evidence="6">The sequence shown here is derived from an EMBL/GenBank/DDBJ whole genome shotgun (WGS) entry which is preliminary data.</text>
</comment>
<dbReference type="InterPro" id="IPR011057">
    <property type="entry name" value="Mss4-like_sf"/>
</dbReference>
<dbReference type="InterPro" id="IPR006913">
    <property type="entry name" value="CENP-V/GFA"/>
</dbReference>
<comment type="similarity">
    <text evidence="1">Belongs to the Gfa family.</text>
</comment>
<evidence type="ECO:0000256" key="2">
    <source>
        <dbReference type="ARBA" id="ARBA00022723"/>
    </source>
</evidence>
<gene>
    <name evidence="6" type="ORF">GCM10011534_24470</name>
</gene>
<reference evidence="6" key="1">
    <citation type="journal article" date="2014" name="Int. J. Syst. Evol. Microbiol.">
        <title>Complete genome sequence of Corynebacterium casei LMG S-19264T (=DSM 44701T), isolated from a smear-ripened cheese.</title>
        <authorList>
            <consortium name="US DOE Joint Genome Institute (JGI-PGF)"/>
            <person name="Walter F."/>
            <person name="Albersmeier A."/>
            <person name="Kalinowski J."/>
            <person name="Ruckert C."/>
        </authorList>
    </citation>
    <scope>NUCLEOTIDE SEQUENCE</scope>
    <source>
        <strain evidence="6">CGMCC 1.6293</strain>
    </source>
</reference>
<evidence type="ECO:0000256" key="3">
    <source>
        <dbReference type="ARBA" id="ARBA00022833"/>
    </source>
</evidence>
<keyword evidence="2" id="KW-0479">Metal-binding</keyword>
<dbReference type="PANTHER" id="PTHR33337:SF40">
    <property type="entry name" value="CENP-V_GFA DOMAIN-CONTAINING PROTEIN-RELATED"/>
    <property type="match status" value="1"/>
</dbReference>
<dbReference type="EMBL" id="BMLF01000002">
    <property type="protein sequence ID" value="GGM01774.1"/>
    <property type="molecule type" value="Genomic_DNA"/>
</dbReference>
<dbReference type="Proteomes" id="UP000649829">
    <property type="component" value="Unassembled WGS sequence"/>
</dbReference>
<keyword evidence="7" id="KW-1185">Reference proteome</keyword>
<evidence type="ECO:0000313" key="7">
    <source>
        <dbReference type="Proteomes" id="UP000649829"/>
    </source>
</evidence>
<evidence type="ECO:0000256" key="4">
    <source>
        <dbReference type="ARBA" id="ARBA00023239"/>
    </source>
</evidence>
<accession>A0A917SXY6</accession>
<keyword evidence="3" id="KW-0862">Zinc</keyword>
<evidence type="ECO:0000256" key="1">
    <source>
        <dbReference type="ARBA" id="ARBA00005495"/>
    </source>
</evidence>
<feature type="domain" description="CENP-V/GFA" evidence="5">
    <location>
        <begin position="3"/>
        <end position="119"/>
    </location>
</feature>
<reference evidence="6" key="2">
    <citation type="submission" date="2020-09" db="EMBL/GenBank/DDBJ databases">
        <authorList>
            <person name="Sun Q."/>
            <person name="Zhou Y."/>
        </authorList>
    </citation>
    <scope>NUCLEOTIDE SEQUENCE</scope>
    <source>
        <strain evidence="6">CGMCC 1.6293</strain>
    </source>
</reference>
<sequence>MTLTGHCLCGACRFAFAAPPKWTGHCHYESCRRATASMMTTFAGVADGAWRWTGATPATYHSSPGVTRHFCPTCGSQLAFRSTRWPGETHFHAALLDDPARIEIEGNFHTEERLSWPLDPDQP</sequence>
<organism evidence="6 7">
    <name type="scientific">Pseudooceanicola nanhaiensis</name>
    <dbReference type="NCBI Taxonomy" id="375761"/>
    <lineage>
        <taxon>Bacteria</taxon>
        <taxon>Pseudomonadati</taxon>
        <taxon>Pseudomonadota</taxon>
        <taxon>Alphaproteobacteria</taxon>
        <taxon>Rhodobacterales</taxon>
        <taxon>Paracoccaceae</taxon>
        <taxon>Pseudooceanicola</taxon>
    </lineage>
</organism>
<dbReference type="GO" id="GO:0016846">
    <property type="term" value="F:carbon-sulfur lyase activity"/>
    <property type="evidence" value="ECO:0007669"/>
    <property type="project" value="InterPro"/>
</dbReference>
<proteinExistence type="inferred from homology"/>
<dbReference type="PANTHER" id="PTHR33337">
    <property type="entry name" value="GFA DOMAIN-CONTAINING PROTEIN"/>
    <property type="match status" value="1"/>
</dbReference>
<dbReference type="RefSeq" id="WP_036539378.1">
    <property type="nucleotide sequence ID" value="NZ_BMLF01000002.1"/>
</dbReference>
<keyword evidence="4" id="KW-0456">Lyase</keyword>
<dbReference type="Pfam" id="PF04828">
    <property type="entry name" value="GFA"/>
    <property type="match status" value="1"/>
</dbReference>
<name>A0A917SXY6_9RHOB</name>
<evidence type="ECO:0000313" key="6">
    <source>
        <dbReference type="EMBL" id="GGM01774.1"/>
    </source>
</evidence>
<dbReference type="AlphaFoldDB" id="A0A917SXY6"/>
<dbReference type="GO" id="GO:0046872">
    <property type="term" value="F:metal ion binding"/>
    <property type="evidence" value="ECO:0007669"/>
    <property type="project" value="UniProtKB-KW"/>
</dbReference>
<evidence type="ECO:0000259" key="5">
    <source>
        <dbReference type="PROSITE" id="PS51891"/>
    </source>
</evidence>
<dbReference type="Gene3D" id="3.90.1590.10">
    <property type="entry name" value="glutathione-dependent formaldehyde- activating enzyme (gfa)"/>
    <property type="match status" value="1"/>
</dbReference>